<accession>A0A0T6DUF2</accession>
<dbReference type="SUPFAM" id="SSF48498">
    <property type="entry name" value="Tetracyclin repressor-like, C-terminal domain"/>
    <property type="match status" value="1"/>
</dbReference>
<evidence type="ECO:0000256" key="1">
    <source>
        <dbReference type="ARBA" id="ARBA00023125"/>
    </source>
</evidence>
<dbReference type="GeneID" id="300923479"/>
<dbReference type="PANTHER" id="PTHR30055:SF148">
    <property type="entry name" value="TETR-FAMILY TRANSCRIPTIONAL REGULATOR"/>
    <property type="match status" value="1"/>
</dbReference>
<dbReference type="Pfam" id="PF00440">
    <property type="entry name" value="TetR_N"/>
    <property type="match status" value="1"/>
</dbReference>
<dbReference type="InterPro" id="IPR009057">
    <property type="entry name" value="Homeodomain-like_sf"/>
</dbReference>
<dbReference type="InterPro" id="IPR036271">
    <property type="entry name" value="Tet_transcr_reg_TetR-rel_C_sf"/>
</dbReference>
<dbReference type="Gene3D" id="1.10.357.10">
    <property type="entry name" value="Tetracycline Repressor, domain 2"/>
    <property type="match status" value="1"/>
</dbReference>
<keyword evidence="5" id="KW-1185">Reference proteome</keyword>
<dbReference type="EMBL" id="LNDJ01000024">
    <property type="protein sequence ID" value="KRU23456.1"/>
    <property type="molecule type" value="Genomic_DNA"/>
</dbReference>
<proteinExistence type="predicted"/>
<dbReference type="GO" id="GO:0000976">
    <property type="term" value="F:transcription cis-regulatory region binding"/>
    <property type="evidence" value="ECO:0007669"/>
    <property type="project" value="TreeGrafter"/>
</dbReference>
<evidence type="ECO:0000259" key="3">
    <source>
        <dbReference type="PROSITE" id="PS50977"/>
    </source>
</evidence>
<dbReference type="GO" id="GO:0003700">
    <property type="term" value="F:DNA-binding transcription factor activity"/>
    <property type="evidence" value="ECO:0007669"/>
    <property type="project" value="TreeGrafter"/>
</dbReference>
<protein>
    <submittedName>
        <fullName evidence="4">TetR family transcriptional regulator</fullName>
    </submittedName>
</protein>
<dbReference type="AlphaFoldDB" id="A0A0T6DUF2"/>
<dbReference type="RefSeq" id="WP_058023770.1">
    <property type="nucleotide sequence ID" value="NZ_LNDJ01000024.1"/>
</dbReference>
<feature type="DNA-binding region" description="H-T-H motif" evidence="2">
    <location>
        <begin position="39"/>
        <end position="58"/>
    </location>
</feature>
<evidence type="ECO:0000313" key="5">
    <source>
        <dbReference type="Proteomes" id="UP000051202"/>
    </source>
</evidence>
<name>A0A0T6DUF2_9GAMM</name>
<dbReference type="PRINTS" id="PR00455">
    <property type="entry name" value="HTHTETR"/>
</dbReference>
<organism evidence="4 5">
    <name type="scientific">Psychrobacter piscatorii</name>
    <dbReference type="NCBI Taxonomy" id="554343"/>
    <lineage>
        <taxon>Bacteria</taxon>
        <taxon>Pseudomonadati</taxon>
        <taxon>Pseudomonadota</taxon>
        <taxon>Gammaproteobacteria</taxon>
        <taxon>Moraxellales</taxon>
        <taxon>Moraxellaceae</taxon>
        <taxon>Psychrobacter</taxon>
    </lineage>
</organism>
<dbReference type="PROSITE" id="PS50977">
    <property type="entry name" value="HTH_TETR_2"/>
    <property type="match status" value="1"/>
</dbReference>
<feature type="domain" description="HTH tetR-type" evidence="3">
    <location>
        <begin position="16"/>
        <end position="76"/>
    </location>
</feature>
<gene>
    <name evidence="4" type="ORF">AS194_04270</name>
</gene>
<dbReference type="STRING" id="554343.AS194_04270"/>
<sequence>MSVEIENPYKRKKQPEVVRRALLDQAARITLEQGLSKVTFQAVADAAGVTKGGVMHHFATKNALVLEVFDDAMAKFEAEVEAAMAKDPVSHGAFTRAYIDATISLGEKAQEEYDNQATLYVLMLGDSELRELWAKWANTQLEKHAATDDTETLCMARLVADGIWLSDFSGINISDKKSLHDRLIKMTQPDFDNRSGQ</sequence>
<dbReference type="InterPro" id="IPR041479">
    <property type="entry name" value="TetR_CgmR_C"/>
</dbReference>
<dbReference type="PANTHER" id="PTHR30055">
    <property type="entry name" value="HTH-TYPE TRANSCRIPTIONAL REGULATOR RUTR"/>
    <property type="match status" value="1"/>
</dbReference>
<dbReference type="InterPro" id="IPR001647">
    <property type="entry name" value="HTH_TetR"/>
</dbReference>
<dbReference type="InterPro" id="IPR050109">
    <property type="entry name" value="HTH-type_TetR-like_transc_reg"/>
</dbReference>
<keyword evidence="1 2" id="KW-0238">DNA-binding</keyword>
<evidence type="ECO:0000256" key="2">
    <source>
        <dbReference type="PROSITE-ProRule" id="PRU00335"/>
    </source>
</evidence>
<dbReference type="Proteomes" id="UP000051202">
    <property type="component" value="Unassembled WGS sequence"/>
</dbReference>
<dbReference type="Pfam" id="PF17937">
    <property type="entry name" value="TetR_C_28"/>
    <property type="match status" value="1"/>
</dbReference>
<reference evidence="4 5" key="1">
    <citation type="submission" date="2015-11" db="EMBL/GenBank/DDBJ databases">
        <title>Permanent draft genome of Psychrobacter piscatorii LQ58.</title>
        <authorList>
            <person name="Zhou M."/>
            <person name="Dong B."/>
            <person name="Liu Q."/>
        </authorList>
    </citation>
    <scope>NUCLEOTIDE SEQUENCE [LARGE SCALE GENOMIC DNA]</scope>
    <source>
        <strain evidence="4 5">LQ58</strain>
    </source>
</reference>
<dbReference type="SUPFAM" id="SSF46689">
    <property type="entry name" value="Homeodomain-like"/>
    <property type="match status" value="1"/>
</dbReference>
<evidence type="ECO:0000313" key="4">
    <source>
        <dbReference type="EMBL" id="KRU23456.1"/>
    </source>
</evidence>
<comment type="caution">
    <text evidence="4">The sequence shown here is derived from an EMBL/GenBank/DDBJ whole genome shotgun (WGS) entry which is preliminary data.</text>
</comment>